<feature type="domain" description="Outer membrane protein beta-barrel" evidence="2">
    <location>
        <begin position="41"/>
        <end position="226"/>
    </location>
</feature>
<accession>A0AAU0EZT6</accession>
<evidence type="ECO:0000259" key="2">
    <source>
        <dbReference type="Pfam" id="PF13568"/>
    </source>
</evidence>
<evidence type="ECO:0000313" key="4">
    <source>
        <dbReference type="Proteomes" id="UP001432059"/>
    </source>
</evidence>
<evidence type="ECO:0000256" key="1">
    <source>
        <dbReference type="SAM" id="SignalP"/>
    </source>
</evidence>
<keyword evidence="4" id="KW-1185">Reference proteome</keyword>
<keyword evidence="1" id="KW-0732">Signal</keyword>
<dbReference type="AlphaFoldDB" id="A0AAU0EZT6"/>
<name>A0AAU0EZT6_9FLAO</name>
<dbReference type="InterPro" id="IPR025665">
    <property type="entry name" value="Beta-barrel_OMP_2"/>
</dbReference>
<feature type="signal peptide" evidence="1">
    <location>
        <begin position="1"/>
        <end position="22"/>
    </location>
</feature>
<dbReference type="KEGG" id="bpor:BPO_0759"/>
<proteinExistence type="predicted"/>
<protein>
    <submittedName>
        <fullName evidence="3">PorT protein</fullName>
    </submittedName>
</protein>
<dbReference type="RefSeq" id="WP_327985041.1">
    <property type="nucleotide sequence ID" value="NZ_CP136426.1"/>
</dbReference>
<organism evidence="3 4">
    <name type="scientific">Bergeyella porcorum</name>
    <dbReference type="NCBI Taxonomy" id="1735111"/>
    <lineage>
        <taxon>Bacteria</taxon>
        <taxon>Pseudomonadati</taxon>
        <taxon>Bacteroidota</taxon>
        <taxon>Flavobacteriia</taxon>
        <taxon>Flavobacteriales</taxon>
        <taxon>Weeksellaceae</taxon>
        <taxon>Bergeyella</taxon>
    </lineage>
</organism>
<dbReference type="Proteomes" id="UP001432059">
    <property type="component" value="Chromosome"/>
</dbReference>
<feature type="chain" id="PRO_5043557804" evidence="1">
    <location>
        <begin position="23"/>
        <end position="257"/>
    </location>
</feature>
<sequence>MIKTLLKTFILTSFCTATLADAQNLFRTKDRMDRLEGFDDKKFSWGFFLAANHYDYKLVLDPKLGMDGDKNAVQSKGDYSFGAGLIGKMRLNESLDLRLEPGLQFVQRELTFNTQNNLSNATEVGYFDMSQTTNKIRNVKSTYIDIPLLLEYHGNRWYNSRPYAAAGINYLVNLQSSQGSEDDNANGIFRTTTHNFGWSAEIGMQFYFGRFKLTPGFRGTFMFNNELVKDNPGTPPYWASAIATAQSRALMFVLKFE</sequence>
<dbReference type="Pfam" id="PF13568">
    <property type="entry name" value="OMP_b-brl_2"/>
    <property type="match status" value="1"/>
</dbReference>
<dbReference type="EMBL" id="CP136426">
    <property type="protein sequence ID" value="WOC51406.1"/>
    <property type="molecule type" value="Genomic_DNA"/>
</dbReference>
<dbReference type="Gene3D" id="2.40.160.20">
    <property type="match status" value="1"/>
</dbReference>
<reference evidence="3" key="1">
    <citation type="submission" date="2023-10" db="EMBL/GenBank/DDBJ databases">
        <title>Characterization and whole genome sequencing of a novel strain of Bergeyella porcorum QD2021 isolated from pig.</title>
        <authorList>
            <person name="Liu G."/>
            <person name="Chen C."/>
            <person name="Han X."/>
        </authorList>
    </citation>
    <scope>NUCLEOTIDE SEQUENCE</scope>
    <source>
        <strain evidence="3">QD2021</strain>
    </source>
</reference>
<gene>
    <name evidence="3" type="ORF">BPO_0759</name>
</gene>
<evidence type="ECO:0000313" key="3">
    <source>
        <dbReference type="EMBL" id="WOC51406.1"/>
    </source>
</evidence>